<keyword evidence="1" id="KW-1133">Transmembrane helix</keyword>
<dbReference type="AlphaFoldDB" id="A0A2C9U2M0"/>
<reference evidence="2" key="1">
    <citation type="submission" date="2016-02" db="EMBL/GenBank/DDBJ databases">
        <title>WGS assembly of Manihot esculenta.</title>
        <authorList>
            <person name="Bredeson J.V."/>
            <person name="Prochnik S.E."/>
            <person name="Lyons J.B."/>
            <person name="Schmutz J."/>
            <person name="Grimwood J."/>
            <person name="Vrebalov J."/>
            <person name="Bart R.S."/>
            <person name="Amuge T."/>
            <person name="Ferguson M.E."/>
            <person name="Green R."/>
            <person name="Putnam N."/>
            <person name="Stites J."/>
            <person name="Rounsley S."/>
            <person name="Rokhsar D.S."/>
        </authorList>
    </citation>
    <scope>NUCLEOTIDE SEQUENCE [LARGE SCALE GENOMIC DNA]</scope>
    <source>
        <tissue evidence="2">Leaf</tissue>
    </source>
</reference>
<organism evidence="2">
    <name type="scientific">Manihot esculenta</name>
    <name type="common">Cassava</name>
    <name type="synonym">Jatropha manihot</name>
    <dbReference type="NCBI Taxonomy" id="3983"/>
    <lineage>
        <taxon>Eukaryota</taxon>
        <taxon>Viridiplantae</taxon>
        <taxon>Streptophyta</taxon>
        <taxon>Embryophyta</taxon>
        <taxon>Tracheophyta</taxon>
        <taxon>Spermatophyta</taxon>
        <taxon>Magnoliopsida</taxon>
        <taxon>eudicotyledons</taxon>
        <taxon>Gunneridae</taxon>
        <taxon>Pentapetalae</taxon>
        <taxon>rosids</taxon>
        <taxon>fabids</taxon>
        <taxon>Malpighiales</taxon>
        <taxon>Euphorbiaceae</taxon>
        <taxon>Crotonoideae</taxon>
        <taxon>Manihoteae</taxon>
        <taxon>Manihot</taxon>
    </lineage>
</organism>
<accession>A0A2C9U2M0</accession>
<evidence type="ECO:0000313" key="2">
    <source>
        <dbReference type="EMBL" id="OAY23779.1"/>
    </source>
</evidence>
<keyword evidence="1" id="KW-0812">Transmembrane</keyword>
<evidence type="ECO:0000256" key="1">
    <source>
        <dbReference type="SAM" id="Phobius"/>
    </source>
</evidence>
<sequence>MLYFLIRATTIIHLLMLYFLISRTEEFLILYCG</sequence>
<name>A0A2C9U2M0_MANES</name>
<gene>
    <name evidence="2" type="ORF">MANES_18G106600</name>
</gene>
<keyword evidence="1" id="KW-0472">Membrane</keyword>
<feature type="transmembrane region" description="Helical" evidence="1">
    <location>
        <begin position="6"/>
        <end position="21"/>
    </location>
</feature>
<proteinExistence type="predicted"/>
<dbReference type="EMBL" id="CM004404">
    <property type="protein sequence ID" value="OAY23779.1"/>
    <property type="molecule type" value="Genomic_DNA"/>
</dbReference>
<protein>
    <submittedName>
        <fullName evidence="2">Uncharacterized protein</fullName>
    </submittedName>
</protein>